<evidence type="ECO:0000313" key="1">
    <source>
        <dbReference type="EMBL" id="KAA0062289.1"/>
    </source>
</evidence>
<dbReference type="EMBL" id="SSTE01004583">
    <property type="protein sequence ID" value="KAA0062289.1"/>
    <property type="molecule type" value="Genomic_DNA"/>
</dbReference>
<name>A0A5D3DSE9_CUCMM</name>
<accession>A0A5D3DSE9</accession>
<evidence type="ECO:0000313" key="2">
    <source>
        <dbReference type="EMBL" id="TYK26697.1"/>
    </source>
</evidence>
<comment type="caution">
    <text evidence="2">The sequence shown here is derived from an EMBL/GenBank/DDBJ whole genome shotgun (WGS) entry which is preliminary data.</text>
</comment>
<organism evidence="2 4">
    <name type="scientific">Cucumis melo var. makuwa</name>
    <name type="common">Oriental melon</name>
    <dbReference type="NCBI Taxonomy" id="1194695"/>
    <lineage>
        <taxon>Eukaryota</taxon>
        <taxon>Viridiplantae</taxon>
        <taxon>Streptophyta</taxon>
        <taxon>Embryophyta</taxon>
        <taxon>Tracheophyta</taxon>
        <taxon>Spermatophyta</taxon>
        <taxon>Magnoliopsida</taxon>
        <taxon>eudicotyledons</taxon>
        <taxon>Gunneridae</taxon>
        <taxon>Pentapetalae</taxon>
        <taxon>rosids</taxon>
        <taxon>fabids</taxon>
        <taxon>Cucurbitales</taxon>
        <taxon>Cucurbitaceae</taxon>
        <taxon>Benincaseae</taxon>
        <taxon>Cucumis</taxon>
    </lineage>
</organism>
<sequence length="197" mass="21655">MYENGVLAVVDVKSLVDVHIQAMEDSSTGRLALAQDSKKPCHVLTLHARLVAHPIDRASCASHASSRARDVEWPRHVPHVTWPCTSLVAYSNIQLTSFRLIFTPSICMTCHLDSTSTSSQKNLNLPLLAPNLQTITLNSHWCLAASLISHGCAWSHALTLRACLPKLAILNAYLSSPCLTFVMPVKYIKMPNKTFLG</sequence>
<dbReference type="AlphaFoldDB" id="A0A5D3DSE9"/>
<gene>
    <name evidence="2" type="ORF">E5676_scaffold313G003580</name>
    <name evidence="1" type="ORF">E6C27_scaffold154G00300</name>
</gene>
<proteinExistence type="predicted"/>
<evidence type="ECO:0000313" key="3">
    <source>
        <dbReference type="Proteomes" id="UP000321393"/>
    </source>
</evidence>
<reference evidence="3 4" key="1">
    <citation type="submission" date="2019-08" db="EMBL/GenBank/DDBJ databases">
        <title>Draft genome sequences of two oriental melons (Cucumis melo L. var makuwa).</title>
        <authorList>
            <person name="Kwon S.-Y."/>
        </authorList>
    </citation>
    <scope>NUCLEOTIDE SEQUENCE [LARGE SCALE GENOMIC DNA]</scope>
    <source>
        <strain evidence="4">cv. Chang Bougi</strain>
        <strain evidence="3">cv. SW 3</strain>
        <tissue evidence="2">Leaf</tissue>
    </source>
</reference>
<protein>
    <submittedName>
        <fullName evidence="2">Uncharacterized protein</fullName>
    </submittedName>
</protein>
<dbReference type="EMBL" id="SSTD01003373">
    <property type="protein sequence ID" value="TYK26697.1"/>
    <property type="molecule type" value="Genomic_DNA"/>
</dbReference>
<evidence type="ECO:0000313" key="4">
    <source>
        <dbReference type="Proteomes" id="UP000321947"/>
    </source>
</evidence>
<dbReference type="Proteomes" id="UP000321947">
    <property type="component" value="Unassembled WGS sequence"/>
</dbReference>
<dbReference type="Proteomes" id="UP000321393">
    <property type="component" value="Unassembled WGS sequence"/>
</dbReference>